<dbReference type="PANTHER" id="PTHR23053:SF0">
    <property type="entry name" value="HYDROCEPHALUS-INDUCING PROTEIN HOMOLOG"/>
    <property type="match status" value="1"/>
</dbReference>
<dbReference type="InterPro" id="IPR053879">
    <property type="entry name" value="HYDIN_VesB_CFA65-like_Ig"/>
</dbReference>
<protein>
    <submittedName>
        <fullName evidence="7">Hydrocephalus-inducing</fullName>
    </submittedName>
</protein>
<keyword evidence="8" id="KW-1185">Reference proteome</keyword>
<gene>
    <name evidence="7" type="primary">HYDIN_0</name>
    <name evidence="7" type="ORF">RLOC_00012146</name>
</gene>
<dbReference type="EMBL" id="MUZQ01000107">
    <property type="protein sequence ID" value="OWK58138.1"/>
    <property type="molecule type" value="Genomic_DNA"/>
</dbReference>
<evidence type="ECO:0000256" key="4">
    <source>
        <dbReference type="ARBA" id="ARBA00023069"/>
    </source>
</evidence>
<dbReference type="GO" id="GO:0005930">
    <property type="term" value="C:axoneme"/>
    <property type="evidence" value="ECO:0007669"/>
    <property type="project" value="TreeGrafter"/>
</dbReference>
<keyword evidence="4" id="KW-0969">Cilium</keyword>
<dbReference type="GO" id="GO:0003341">
    <property type="term" value="P:cilium movement"/>
    <property type="evidence" value="ECO:0007669"/>
    <property type="project" value="TreeGrafter"/>
</dbReference>
<dbReference type="InterPro" id="IPR033305">
    <property type="entry name" value="Hydin-like"/>
</dbReference>
<dbReference type="AlphaFoldDB" id="A0A218UWX1"/>
<feature type="domain" description="HYDIN/VesB/CFA65-like Ig-like" evidence="6">
    <location>
        <begin position="94"/>
        <end position="187"/>
    </location>
</feature>
<evidence type="ECO:0000313" key="8">
    <source>
        <dbReference type="Proteomes" id="UP000197619"/>
    </source>
</evidence>
<organism evidence="7 8">
    <name type="scientific">Lonchura striata</name>
    <name type="common">white-rumped munia</name>
    <dbReference type="NCBI Taxonomy" id="40157"/>
    <lineage>
        <taxon>Eukaryota</taxon>
        <taxon>Metazoa</taxon>
        <taxon>Chordata</taxon>
        <taxon>Craniata</taxon>
        <taxon>Vertebrata</taxon>
        <taxon>Euteleostomi</taxon>
        <taxon>Archelosauria</taxon>
        <taxon>Archosauria</taxon>
        <taxon>Dinosauria</taxon>
        <taxon>Saurischia</taxon>
        <taxon>Theropoda</taxon>
        <taxon>Coelurosauria</taxon>
        <taxon>Aves</taxon>
        <taxon>Neognathae</taxon>
        <taxon>Neoaves</taxon>
        <taxon>Telluraves</taxon>
        <taxon>Australaves</taxon>
        <taxon>Passeriformes</taxon>
        <taxon>Passeroidea</taxon>
        <taxon>Estrildidae</taxon>
        <taxon>Estrildinae</taxon>
        <taxon>Lonchura</taxon>
    </lineage>
</organism>
<sequence length="309" mass="35219">MVFQNVTPHEVSEMAVSFTNKDKIPRMVKVCMESSPYFQLACPSDAYHIVPTYATARVRIRFTPDETKDYSHELVCITAKERIVVPIRAIAARAVLDVPDHLDFSKCPVKYSTQKTLLVRNTGKLEAHYQLSTQSPFSVVPTTGTLGAGDSMQVTVRFHALTTGDHYGSLVVCYNTGEDSIQTNLHGEAVDLNVGLSRNSVEIEKTSITMTNHTTMFIKNRSNITAHFQWKTFPTEEHDNKEKRRQCRLLHPPNEVWEEKFKEMIQMQKVTQFFEDRSVLLSNVVQEEMAKVQQDPLLFSNDVFSIEPM</sequence>
<evidence type="ECO:0000256" key="1">
    <source>
        <dbReference type="ARBA" id="ARBA00004138"/>
    </source>
</evidence>
<evidence type="ECO:0000256" key="2">
    <source>
        <dbReference type="ARBA" id="ARBA00004496"/>
    </source>
</evidence>
<dbReference type="InterPro" id="IPR013783">
    <property type="entry name" value="Ig-like_fold"/>
</dbReference>
<dbReference type="Pfam" id="PF22544">
    <property type="entry name" value="HYDIN_VesB_CFA65-like_Ig"/>
    <property type="match status" value="1"/>
</dbReference>
<evidence type="ECO:0000313" key="7">
    <source>
        <dbReference type="EMBL" id="OWK58138.1"/>
    </source>
</evidence>
<name>A0A218UWX1_9PASE</name>
<keyword evidence="3" id="KW-0963">Cytoplasm</keyword>
<dbReference type="Gene3D" id="2.60.40.10">
    <property type="entry name" value="Immunoglobulins"/>
    <property type="match status" value="3"/>
</dbReference>
<comment type="caution">
    <text evidence="7">The sequence shown here is derived from an EMBL/GenBank/DDBJ whole genome shotgun (WGS) entry which is preliminary data.</text>
</comment>
<dbReference type="PANTHER" id="PTHR23053">
    <property type="entry name" value="DLEC1 DELETED IN LUNG AND ESOPHAGEAL CANCER 1"/>
    <property type="match status" value="1"/>
</dbReference>
<keyword evidence="5" id="KW-0966">Cell projection</keyword>
<comment type="subcellular location">
    <subcellularLocation>
        <location evidence="1">Cell projection</location>
        <location evidence="1">Cilium</location>
    </subcellularLocation>
    <subcellularLocation>
        <location evidence="2">Cytoplasm</location>
    </subcellularLocation>
</comment>
<feature type="non-terminal residue" evidence="7">
    <location>
        <position position="309"/>
    </location>
</feature>
<dbReference type="GO" id="GO:1904158">
    <property type="term" value="P:axonemal central apparatus assembly"/>
    <property type="evidence" value="ECO:0007669"/>
    <property type="project" value="TreeGrafter"/>
</dbReference>
<evidence type="ECO:0000256" key="5">
    <source>
        <dbReference type="ARBA" id="ARBA00023273"/>
    </source>
</evidence>
<proteinExistence type="predicted"/>
<accession>A0A218UWX1</accession>
<evidence type="ECO:0000259" key="6">
    <source>
        <dbReference type="Pfam" id="PF22544"/>
    </source>
</evidence>
<reference evidence="7 8" key="1">
    <citation type="submission" date="2017-05" db="EMBL/GenBank/DDBJ databases">
        <title>Genome of assembly of the Bengalese finch, Lonchura striata domestica.</title>
        <authorList>
            <person name="Colquitt B.M."/>
            <person name="Brainard M.S."/>
        </authorList>
    </citation>
    <scope>NUCLEOTIDE SEQUENCE [LARGE SCALE GENOMIC DNA]</scope>
    <source>
        <strain evidence="7">White83orange57</strain>
    </source>
</reference>
<dbReference type="Proteomes" id="UP000197619">
    <property type="component" value="Unassembled WGS sequence"/>
</dbReference>
<evidence type="ECO:0000256" key="3">
    <source>
        <dbReference type="ARBA" id="ARBA00022490"/>
    </source>
</evidence>